<gene>
    <name evidence="2" type="ORF">PHMEG_00018690</name>
</gene>
<feature type="compositionally biased region" description="Polar residues" evidence="1">
    <location>
        <begin position="45"/>
        <end position="56"/>
    </location>
</feature>
<feature type="region of interest" description="Disordered" evidence="1">
    <location>
        <begin position="73"/>
        <end position="99"/>
    </location>
</feature>
<feature type="region of interest" description="Disordered" evidence="1">
    <location>
        <begin position="1"/>
        <end position="56"/>
    </location>
</feature>
<evidence type="ECO:0000313" key="2">
    <source>
        <dbReference type="EMBL" id="OWZ08720.1"/>
    </source>
</evidence>
<feature type="region of interest" description="Disordered" evidence="1">
    <location>
        <begin position="303"/>
        <end position="356"/>
    </location>
</feature>
<name>A0A225VW10_9STRA</name>
<evidence type="ECO:0008006" key="4">
    <source>
        <dbReference type="Google" id="ProtNLM"/>
    </source>
</evidence>
<sequence>MSLGPSGAKYLRTRTKTQNQRPPRPVHAAEKLDRQEERQIPTGRTIPTTNSTGSSNKLDEYFQIAMNRFMQEQGPATTQPPALGTQDIDLGSFGTPDPHSWEYDPDNLGMPSSSGPTSCRAAVATAAIGPGGVRISAILDLKEFTGKDIDEVRARAWIGKVKSAFQWDQAIEEEKYLTFADLMVGSAKNWYRQLNRTTKTKWADLLESSPAQYCDLGMSVAWQYYHARKRSEETPLDYLYRLNVAALRAKLKIKGGNPKARREHVDHYIETFGDPELADRLTLLRLADVDKLEAELRARERAMSRQRRSAFGSKYRQKAPASAPAAPPRAMVRAIQTQDSGSESEGVSGSDGSDSEGELRRIFLAAAEEKLIGTGGASQQPDLARTRATVRFNLTRRDVPRASGEDVKLG</sequence>
<keyword evidence="3" id="KW-1185">Reference proteome</keyword>
<feature type="compositionally biased region" description="Low complexity" evidence="1">
    <location>
        <begin position="339"/>
        <end position="352"/>
    </location>
</feature>
<protein>
    <recommendedName>
        <fullName evidence="4">Retrotransposon gag domain-containing protein</fullName>
    </recommendedName>
</protein>
<feature type="compositionally biased region" description="Low complexity" evidence="1">
    <location>
        <begin position="319"/>
        <end position="330"/>
    </location>
</feature>
<evidence type="ECO:0000313" key="3">
    <source>
        <dbReference type="Proteomes" id="UP000198211"/>
    </source>
</evidence>
<proteinExistence type="predicted"/>
<organism evidence="2 3">
    <name type="scientific">Phytophthora megakarya</name>
    <dbReference type="NCBI Taxonomy" id="4795"/>
    <lineage>
        <taxon>Eukaryota</taxon>
        <taxon>Sar</taxon>
        <taxon>Stramenopiles</taxon>
        <taxon>Oomycota</taxon>
        <taxon>Peronosporomycetes</taxon>
        <taxon>Peronosporales</taxon>
        <taxon>Peronosporaceae</taxon>
        <taxon>Phytophthora</taxon>
    </lineage>
</organism>
<comment type="caution">
    <text evidence="2">The sequence shown here is derived from an EMBL/GenBank/DDBJ whole genome shotgun (WGS) entry which is preliminary data.</text>
</comment>
<evidence type="ECO:0000256" key="1">
    <source>
        <dbReference type="SAM" id="MobiDB-lite"/>
    </source>
</evidence>
<reference evidence="3" key="1">
    <citation type="submission" date="2017-03" db="EMBL/GenBank/DDBJ databases">
        <title>Phytopthora megakarya and P. palmivora, two closely related causual agents of cacao black pod achieved similar genome size and gene model numbers by different mechanisms.</title>
        <authorList>
            <person name="Ali S."/>
            <person name="Shao J."/>
            <person name="Larry D.J."/>
            <person name="Kronmiller B."/>
            <person name="Shen D."/>
            <person name="Strem M.D."/>
            <person name="Melnick R.L."/>
            <person name="Guiltinan M.J."/>
            <person name="Tyler B.M."/>
            <person name="Meinhardt L.W."/>
            <person name="Bailey B.A."/>
        </authorList>
    </citation>
    <scope>NUCLEOTIDE SEQUENCE [LARGE SCALE GENOMIC DNA]</scope>
    <source>
        <strain evidence="3">zdho120</strain>
    </source>
</reference>
<dbReference type="EMBL" id="NBNE01003046">
    <property type="protein sequence ID" value="OWZ08720.1"/>
    <property type="molecule type" value="Genomic_DNA"/>
</dbReference>
<accession>A0A225VW10</accession>
<feature type="compositionally biased region" description="Basic and acidic residues" evidence="1">
    <location>
        <begin position="27"/>
        <end position="39"/>
    </location>
</feature>
<dbReference type="Proteomes" id="UP000198211">
    <property type="component" value="Unassembled WGS sequence"/>
</dbReference>
<dbReference type="AlphaFoldDB" id="A0A225VW10"/>